<evidence type="ECO:0000313" key="2">
    <source>
        <dbReference type="EMBL" id="MPC10561.1"/>
    </source>
</evidence>
<gene>
    <name evidence="2" type="ORF">E2C01_003197</name>
</gene>
<sequence>MLIPQAVAAAVPQTKVPPGSRLHLISSSYPRLLRLVSSPPPHSSQPSPPSPSVHKLTCLTF</sequence>
<feature type="compositionally biased region" description="Pro residues" evidence="1">
    <location>
        <begin position="38"/>
        <end position="51"/>
    </location>
</feature>
<organism evidence="2 3">
    <name type="scientific">Portunus trituberculatus</name>
    <name type="common">Swimming crab</name>
    <name type="synonym">Neptunus trituberculatus</name>
    <dbReference type="NCBI Taxonomy" id="210409"/>
    <lineage>
        <taxon>Eukaryota</taxon>
        <taxon>Metazoa</taxon>
        <taxon>Ecdysozoa</taxon>
        <taxon>Arthropoda</taxon>
        <taxon>Crustacea</taxon>
        <taxon>Multicrustacea</taxon>
        <taxon>Malacostraca</taxon>
        <taxon>Eumalacostraca</taxon>
        <taxon>Eucarida</taxon>
        <taxon>Decapoda</taxon>
        <taxon>Pleocyemata</taxon>
        <taxon>Brachyura</taxon>
        <taxon>Eubrachyura</taxon>
        <taxon>Portunoidea</taxon>
        <taxon>Portunidae</taxon>
        <taxon>Portuninae</taxon>
        <taxon>Portunus</taxon>
    </lineage>
</organism>
<evidence type="ECO:0000256" key="1">
    <source>
        <dbReference type="SAM" id="MobiDB-lite"/>
    </source>
</evidence>
<protein>
    <submittedName>
        <fullName evidence="2">Uncharacterized protein</fullName>
    </submittedName>
</protein>
<name>A0A5B7CP47_PORTR</name>
<feature type="region of interest" description="Disordered" evidence="1">
    <location>
        <begin position="36"/>
        <end position="61"/>
    </location>
</feature>
<dbReference type="EMBL" id="VSRR010000121">
    <property type="protein sequence ID" value="MPC10561.1"/>
    <property type="molecule type" value="Genomic_DNA"/>
</dbReference>
<dbReference type="AlphaFoldDB" id="A0A5B7CP47"/>
<proteinExistence type="predicted"/>
<reference evidence="2 3" key="1">
    <citation type="submission" date="2019-05" db="EMBL/GenBank/DDBJ databases">
        <title>Another draft genome of Portunus trituberculatus and its Hox gene families provides insights of decapod evolution.</title>
        <authorList>
            <person name="Jeong J.-H."/>
            <person name="Song I."/>
            <person name="Kim S."/>
            <person name="Choi T."/>
            <person name="Kim D."/>
            <person name="Ryu S."/>
            <person name="Kim W."/>
        </authorList>
    </citation>
    <scope>NUCLEOTIDE SEQUENCE [LARGE SCALE GENOMIC DNA]</scope>
    <source>
        <tissue evidence="2">Muscle</tissue>
    </source>
</reference>
<comment type="caution">
    <text evidence="2">The sequence shown here is derived from an EMBL/GenBank/DDBJ whole genome shotgun (WGS) entry which is preliminary data.</text>
</comment>
<keyword evidence="3" id="KW-1185">Reference proteome</keyword>
<accession>A0A5B7CP47</accession>
<dbReference type="Proteomes" id="UP000324222">
    <property type="component" value="Unassembled WGS sequence"/>
</dbReference>
<evidence type="ECO:0000313" key="3">
    <source>
        <dbReference type="Proteomes" id="UP000324222"/>
    </source>
</evidence>